<dbReference type="SUPFAM" id="SSF56112">
    <property type="entry name" value="Protein kinase-like (PK-like)"/>
    <property type="match status" value="1"/>
</dbReference>
<dbReference type="InterPro" id="IPR011009">
    <property type="entry name" value="Kinase-like_dom_sf"/>
</dbReference>
<dbReference type="KEGG" id="fbl:Fbal_0094"/>
<proteinExistence type="predicted"/>
<dbReference type="Gene3D" id="3.90.1200.10">
    <property type="match status" value="1"/>
</dbReference>
<dbReference type="HOGENOM" id="CLU_975403_0_0_6"/>
<protein>
    <submittedName>
        <fullName evidence="2">Aminoglycoside phosphotransferase</fullName>
    </submittedName>
</protein>
<dbReference type="Pfam" id="PF01636">
    <property type="entry name" value="APH"/>
    <property type="match status" value="1"/>
</dbReference>
<gene>
    <name evidence="2" type="ordered locus">Fbal_0094</name>
</gene>
<dbReference type="Proteomes" id="UP000006683">
    <property type="component" value="Chromosome"/>
</dbReference>
<dbReference type="InterPro" id="IPR002575">
    <property type="entry name" value="Aminoglycoside_PTrfase"/>
</dbReference>
<keyword evidence="2" id="KW-0808">Transferase</keyword>
<evidence type="ECO:0000313" key="2">
    <source>
        <dbReference type="EMBL" id="ADN74308.1"/>
    </source>
</evidence>
<dbReference type="GO" id="GO:0016740">
    <property type="term" value="F:transferase activity"/>
    <property type="evidence" value="ECO:0007669"/>
    <property type="project" value="UniProtKB-KW"/>
</dbReference>
<dbReference type="STRING" id="550540.Fbal_0094"/>
<dbReference type="eggNOG" id="COG3173">
    <property type="taxonomic scope" value="Bacteria"/>
</dbReference>
<accession>E1SW08</accession>
<dbReference type="AlphaFoldDB" id="E1SW08"/>
<reference evidence="2 3" key="1">
    <citation type="journal article" date="2010" name="Stand. Genomic Sci.">
        <title>Complete genome sequence of Ferrimonas balearica type strain (PAT).</title>
        <authorList>
            <person name="Nolan M."/>
            <person name="Sikorski J."/>
            <person name="Davenport K."/>
            <person name="Lucas S."/>
            <person name="Glavina Del Rio T."/>
            <person name="Tice H."/>
            <person name="Cheng J."/>
            <person name="Goodwin L."/>
            <person name="Pitluck S."/>
            <person name="Liolios K."/>
            <person name="Ivanova N."/>
            <person name="Mavromatis K."/>
            <person name="Ovchinnikova G."/>
            <person name="Pati A."/>
            <person name="Chen A."/>
            <person name="Palaniappan K."/>
            <person name="Land M."/>
            <person name="Hauser L."/>
            <person name="Chang Y."/>
            <person name="Jeffries C."/>
            <person name="Tapia R."/>
            <person name="Brettin T."/>
            <person name="Detter J."/>
            <person name="Han C."/>
            <person name="Yasawong M."/>
            <person name="Rohde M."/>
            <person name="Tindall B."/>
            <person name="Goker M."/>
            <person name="Woyke T."/>
            <person name="Bristow J."/>
            <person name="Eisen J."/>
            <person name="Markowitz V."/>
            <person name="Hugenholtz P."/>
            <person name="Kyrpides N."/>
            <person name="Klenk H."/>
            <person name="Lapidus A."/>
        </authorList>
    </citation>
    <scope>NUCLEOTIDE SEQUENCE [LARGE SCALE GENOMIC DNA]</scope>
    <source>
        <strain evidence="3">DSM 9799 / CCM 4581 / KCTC 23876 / PAT</strain>
    </source>
</reference>
<dbReference type="GeneID" id="67184004"/>
<dbReference type="OrthoDB" id="9800774at2"/>
<evidence type="ECO:0000313" key="3">
    <source>
        <dbReference type="Proteomes" id="UP000006683"/>
    </source>
</evidence>
<dbReference type="RefSeq" id="WP_013343614.1">
    <property type="nucleotide sequence ID" value="NC_014541.1"/>
</dbReference>
<sequence length="284" mass="32393">MKPTVSGNSGCQLSLTQRNGVIVVQKRATTAAYAPRLRAQIDKQRCAARRNRLPGVHIPAIVAEQPSPQGYCAWMEYLNYQDYSQFFATASLAKLDRLARHLIDFIEAELAEATLTEVPAQHFLDKLDAIARQLPGLANRDAKQAQLAALARRVKAQPVVLPLGPNHGDLTLANLMVSQDASRIGLFDFLDSYLDSPLVDIAKVRQDTQFHWSRLMTRARIDRARYRIVMRYLDQQIDQHFHAYPWYRQHYTLIQGINIARIFPYEHQPQVSDFTHNTLTQLGF</sequence>
<feature type="domain" description="Aminoglycoside phosphotransferase" evidence="1">
    <location>
        <begin position="26"/>
        <end position="207"/>
    </location>
</feature>
<keyword evidence="3" id="KW-1185">Reference proteome</keyword>
<name>E1SW08_FERBD</name>
<evidence type="ECO:0000259" key="1">
    <source>
        <dbReference type="Pfam" id="PF01636"/>
    </source>
</evidence>
<dbReference type="EMBL" id="CP002209">
    <property type="protein sequence ID" value="ADN74308.1"/>
    <property type="molecule type" value="Genomic_DNA"/>
</dbReference>
<organism evidence="2 3">
    <name type="scientific">Ferrimonas balearica (strain DSM 9799 / CCM 4581 / KCTC 23876 / PAT)</name>
    <dbReference type="NCBI Taxonomy" id="550540"/>
    <lineage>
        <taxon>Bacteria</taxon>
        <taxon>Pseudomonadati</taxon>
        <taxon>Pseudomonadota</taxon>
        <taxon>Gammaproteobacteria</taxon>
        <taxon>Alteromonadales</taxon>
        <taxon>Ferrimonadaceae</taxon>
        <taxon>Ferrimonas</taxon>
    </lineage>
</organism>